<organism evidence="1 2">
    <name type="scientific">Araneus ventricosus</name>
    <name type="common">Orbweaver spider</name>
    <name type="synonym">Epeira ventricosa</name>
    <dbReference type="NCBI Taxonomy" id="182803"/>
    <lineage>
        <taxon>Eukaryota</taxon>
        <taxon>Metazoa</taxon>
        <taxon>Ecdysozoa</taxon>
        <taxon>Arthropoda</taxon>
        <taxon>Chelicerata</taxon>
        <taxon>Arachnida</taxon>
        <taxon>Araneae</taxon>
        <taxon>Araneomorphae</taxon>
        <taxon>Entelegynae</taxon>
        <taxon>Araneoidea</taxon>
        <taxon>Araneidae</taxon>
        <taxon>Araneus</taxon>
    </lineage>
</organism>
<sequence>VPYSNITKLYHLPQAEILKYAHYKYKLVNGTATGTLVYIDDDMDRTVNATQMHLAPSVRGTLKSPPLCLSFNVFRNASSEEWAQMPAGYSEIVNDSLVGPTSTQRRTYRIFLEEVLPELLDIVLVAVQNAMGIQPILELMCAVTSIPRLVHDGLDEVDQSLG</sequence>
<accession>A0A4Y2SNB6</accession>
<evidence type="ECO:0000313" key="2">
    <source>
        <dbReference type="Proteomes" id="UP000499080"/>
    </source>
</evidence>
<proteinExistence type="predicted"/>
<name>A0A4Y2SNB6_ARAVE</name>
<reference evidence="1 2" key="1">
    <citation type="journal article" date="2019" name="Sci. Rep.">
        <title>Orb-weaving spider Araneus ventricosus genome elucidates the spidroin gene catalogue.</title>
        <authorList>
            <person name="Kono N."/>
            <person name="Nakamura H."/>
            <person name="Ohtoshi R."/>
            <person name="Moran D.A.P."/>
            <person name="Shinohara A."/>
            <person name="Yoshida Y."/>
            <person name="Fujiwara M."/>
            <person name="Mori M."/>
            <person name="Tomita M."/>
            <person name="Arakawa K."/>
        </authorList>
    </citation>
    <scope>NUCLEOTIDE SEQUENCE [LARGE SCALE GENOMIC DNA]</scope>
</reference>
<keyword evidence="2" id="KW-1185">Reference proteome</keyword>
<gene>
    <name evidence="1" type="ORF">AVEN_42341_1</name>
</gene>
<feature type="non-terminal residue" evidence="1">
    <location>
        <position position="1"/>
    </location>
</feature>
<protein>
    <submittedName>
        <fullName evidence="1">Uncharacterized protein</fullName>
    </submittedName>
</protein>
<comment type="caution">
    <text evidence="1">The sequence shown here is derived from an EMBL/GenBank/DDBJ whole genome shotgun (WGS) entry which is preliminary data.</text>
</comment>
<dbReference type="EMBL" id="BGPR01022406">
    <property type="protein sequence ID" value="GBN88669.1"/>
    <property type="molecule type" value="Genomic_DNA"/>
</dbReference>
<dbReference type="AlphaFoldDB" id="A0A4Y2SNB6"/>
<evidence type="ECO:0000313" key="1">
    <source>
        <dbReference type="EMBL" id="GBN88669.1"/>
    </source>
</evidence>
<dbReference type="Proteomes" id="UP000499080">
    <property type="component" value="Unassembled WGS sequence"/>
</dbReference>